<dbReference type="GO" id="GO:0016491">
    <property type="term" value="F:oxidoreductase activity"/>
    <property type="evidence" value="ECO:0007669"/>
    <property type="project" value="UniProtKB-ARBA"/>
</dbReference>
<dbReference type="InterPro" id="IPR004017">
    <property type="entry name" value="Cys_rich_dom"/>
</dbReference>
<sequence>MKSISELKVGLFIPCYVDQFYPQVGVATLELLEKLGCKVLFPTNQTCCGQPMANSGFENMTGACNQLFYDCFAGCDYVVSPSGSCVLHLKEHMKVEGREAASKVLRTKVYELVEFITDVLKITEIKSSFPHKVGLHQGCHGQRGLHLAQMSELNAPAYSKPVDLLSKVQGLELVELDRKDECCGFGGTFCVSEEAISVKMGKDRVSDHQRNGAAYITGSDMSCLMHLEGILKRGGSKVEVIHIAQILNGSHIEIPTPQGEPV</sequence>
<dbReference type="PANTHER" id="PTHR30296">
    <property type="entry name" value="UNCHARACTERIZED PROTEIN YKGE"/>
    <property type="match status" value="1"/>
</dbReference>
<feature type="domain" description="Cysteine-rich" evidence="1">
    <location>
        <begin position="9"/>
        <end position="90"/>
    </location>
</feature>
<evidence type="ECO:0000259" key="1">
    <source>
        <dbReference type="Pfam" id="PF02754"/>
    </source>
</evidence>
<organism evidence="2 3">
    <name type="scientific">Dyadobacter jejuensis</name>
    <dbReference type="NCBI Taxonomy" id="1082580"/>
    <lineage>
        <taxon>Bacteria</taxon>
        <taxon>Pseudomonadati</taxon>
        <taxon>Bacteroidota</taxon>
        <taxon>Cytophagia</taxon>
        <taxon>Cytophagales</taxon>
        <taxon>Spirosomataceae</taxon>
        <taxon>Dyadobacter</taxon>
    </lineage>
</organism>
<dbReference type="AlphaFoldDB" id="A0A316B721"/>
<accession>A0A316B721</accession>
<dbReference type="Proteomes" id="UP000245880">
    <property type="component" value="Unassembled WGS sequence"/>
</dbReference>
<proteinExistence type="predicted"/>
<comment type="caution">
    <text evidence="2">The sequence shown here is derived from an EMBL/GenBank/DDBJ whole genome shotgun (WGS) entry which is preliminary data.</text>
</comment>
<dbReference type="RefSeq" id="WP_109674251.1">
    <property type="nucleotide sequence ID" value="NZ_QGDT01000004.1"/>
</dbReference>
<name>A0A316B721_9BACT</name>
<dbReference type="Pfam" id="PF02754">
    <property type="entry name" value="CCG"/>
    <property type="match status" value="2"/>
</dbReference>
<feature type="domain" description="Cysteine-rich" evidence="1">
    <location>
        <begin position="133"/>
        <end position="227"/>
    </location>
</feature>
<keyword evidence="3" id="KW-1185">Reference proteome</keyword>
<evidence type="ECO:0000313" key="2">
    <source>
        <dbReference type="EMBL" id="PWJ58397.1"/>
    </source>
</evidence>
<reference evidence="2 3" key="1">
    <citation type="submission" date="2018-03" db="EMBL/GenBank/DDBJ databases">
        <title>Genomic Encyclopedia of Archaeal and Bacterial Type Strains, Phase II (KMG-II): from individual species to whole genera.</title>
        <authorList>
            <person name="Goeker M."/>
        </authorList>
    </citation>
    <scope>NUCLEOTIDE SEQUENCE [LARGE SCALE GENOMIC DNA]</scope>
    <source>
        <strain evidence="2 3">DSM 100346</strain>
    </source>
</reference>
<dbReference type="PANTHER" id="PTHR30296:SF0">
    <property type="entry name" value="LACTATE UTILIZATION PROTEIN A"/>
    <property type="match status" value="1"/>
</dbReference>
<evidence type="ECO:0000313" key="3">
    <source>
        <dbReference type="Proteomes" id="UP000245880"/>
    </source>
</evidence>
<dbReference type="EMBL" id="QGDT01000004">
    <property type="protein sequence ID" value="PWJ58397.1"/>
    <property type="molecule type" value="Genomic_DNA"/>
</dbReference>
<gene>
    <name evidence="2" type="ORF">CLV98_104256</name>
</gene>
<protein>
    <submittedName>
        <fullName evidence="2">L-lactate dehydrogenase complex protein LldE</fullName>
    </submittedName>
</protein>
<dbReference type="OrthoDB" id="9770306at2"/>
<dbReference type="GO" id="GO:0005829">
    <property type="term" value="C:cytosol"/>
    <property type="evidence" value="ECO:0007669"/>
    <property type="project" value="TreeGrafter"/>
</dbReference>